<reference evidence="1" key="1">
    <citation type="journal article" date="2014" name="Front. Microbiol.">
        <title>High frequency of phylogenetically diverse reductive dehalogenase-homologous genes in deep subseafloor sedimentary metagenomes.</title>
        <authorList>
            <person name="Kawai M."/>
            <person name="Futagami T."/>
            <person name="Toyoda A."/>
            <person name="Takaki Y."/>
            <person name="Nishi S."/>
            <person name="Hori S."/>
            <person name="Arai W."/>
            <person name="Tsubouchi T."/>
            <person name="Morono Y."/>
            <person name="Uchiyama I."/>
            <person name="Ito T."/>
            <person name="Fujiyama A."/>
            <person name="Inagaki F."/>
            <person name="Takami H."/>
        </authorList>
    </citation>
    <scope>NUCLEOTIDE SEQUENCE</scope>
    <source>
        <strain evidence="1">Expedition CK06-06</strain>
    </source>
</reference>
<dbReference type="Pfam" id="PF12482">
    <property type="entry name" value="DUF3701"/>
    <property type="match status" value="1"/>
</dbReference>
<dbReference type="EMBL" id="BARV01001557">
    <property type="protein sequence ID" value="GAH97610.1"/>
    <property type="molecule type" value="Genomic_DNA"/>
</dbReference>
<protein>
    <submittedName>
        <fullName evidence="1">Uncharacterized protein</fullName>
    </submittedName>
</protein>
<feature type="non-terminal residue" evidence="1">
    <location>
        <position position="238"/>
    </location>
</feature>
<sequence>MSIPVLPAAHDITRVQYAAYRAWLQGLPPSAIAGHWLSVDPDEVPTDREAIAAMHAVRDLLVQRAHQHGKPALAEAVATSGRSGKGMDRAIDSLGQLEKLGTPTPLPGHAVTLWLAGTFARRLRAAGIDTLGDLMALCNDRGRSWWRQVPRIGPRAACTMVRALQRFAPTLGQLGAHVTGEPLPVPILAAPLQPGTGLAVPLEAMRIPLALNGGAGANRAERDRCRIAADNDYQARAN</sequence>
<evidence type="ECO:0000313" key="1">
    <source>
        <dbReference type="EMBL" id="GAH97610.1"/>
    </source>
</evidence>
<name>X1KVF4_9ZZZZ</name>
<organism evidence="1">
    <name type="scientific">marine sediment metagenome</name>
    <dbReference type="NCBI Taxonomy" id="412755"/>
    <lineage>
        <taxon>unclassified sequences</taxon>
        <taxon>metagenomes</taxon>
        <taxon>ecological metagenomes</taxon>
    </lineage>
</organism>
<dbReference type="InterPro" id="IPR022169">
    <property type="entry name" value="DUF3701"/>
</dbReference>
<gene>
    <name evidence="1" type="ORF">S06H3_04442</name>
</gene>
<accession>X1KVF4</accession>
<comment type="caution">
    <text evidence="1">The sequence shown here is derived from an EMBL/GenBank/DDBJ whole genome shotgun (WGS) entry which is preliminary data.</text>
</comment>
<dbReference type="AlphaFoldDB" id="X1KVF4"/>
<proteinExistence type="predicted"/>